<evidence type="ECO:0000313" key="1">
    <source>
        <dbReference type="EMBL" id="RYC85688.1"/>
    </source>
</evidence>
<dbReference type="EMBL" id="MQTW01000102">
    <property type="protein sequence ID" value="RYC85688.1"/>
    <property type="molecule type" value="Genomic_DNA"/>
</dbReference>
<name>A0A4Q2VIB0_FUSOX</name>
<protein>
    <submittedName>
        <fullName evidence="1">Uncharacterized protein</fullName>
    </submittedName>
</protein>
<sequence>MDNSMREMRDFAQFAFPGRPIVVVEDSTPSAQWYGLLAQRCRSLEPSQFGEDWI</sequence>
<comment type="caution">
    <text evidence="1">The sequence shown here is derived from an EMBL/GenBank/DDBJ whole genome shotgun (WGS) entry which is preliminary data.</text>
</comment>
<reference evidence="1 2" key="1">
    <citation type="submission" date="2016-12" db="EMBL/GenBank/DDBJ databases">
        <title>Draft genome sequence of Fusarium oxysporum causing rot on Narcissus.</title>
        <authorList>
            <person name="Armitage A.D."/>
            <person name="Taylor A."/>
            <person name="Clarkson J.P."/>
            <person name="Harrison R.J."/>
            <person name="Jackson A.C."/>
        </authorList>
    </citation>
    <scope>NUCLEOTIDE SEQUENCE [LARGE SCALE GENOMIC DNA]</scope>
    <source>
        <strain evidence="1 2">N139</strain>
    </source>
</reference>
<organism evidence="1 2">
    <name type="scientific">Fusarium oxysporum f. sp. narcissi</name>
    <dbReference type="NCBI Taxonomy" id="451672"/>
    <lineage>
        <taxon>Eukaryota</taxon>
        <taxon>Fungi</taxon>
        <taxon>Dikarya</taxon>
        <taxon>Ascomycota</taxon>
        <taxon>Pezizomycotina</taxon>
        <taxon>Sordariomycetes</taxon>
        <taxon>Hypocreomycetidae</taxon>
        <taxon>Hypocreales</taxon>
        <taxon>Nectriaceae</taxon>
        <taxon>Fusarium</taxon>
        <taxon>Fusarium oxysporum species complex</taxon>
    </lineage>
</organism>
<dbReference type="AlphaFoldDB" id="A0A4Q2VIB0"/>
<dbReference type="Proteomes" id="UP000290540">
    <property type="component" value="Unassembled WGS sequence"/>
</dbReference>
<evidence type="ECO:0000313" key="2">
    <source>
        <dbReference type="Proteomes" id="UP000290540"/>
    </source>
</evidence>
<accession>A0A4Q2VIB0</accession>
<proteinExistence type="predicted"/>
<gene>
    <name evidence="1" type="ORF">BFJ63_vAg11429</name>
</gene>